<sequence>MLWNNFRLYWRRNLINSKIRDTIKKTNKFKYIGEWLTLKVNKEIVKNMDKKEIDWEKTLYYIMNKEEGGKEITSEKDSRNRTYNIKNLIEKLPTYIEMETRNTEIYNSRCPRCRWDIENWTHIWNCNKNEITIYEIITSKRIEKRKH</sequence>
<keyword evidence="2" id="KW-1185">Reference proteome</keyword>
<evidence type="ECO:0000313" key="1">
    <source>
        <dbReference type="EMBL" id="RIA90156.1"/>
    </source>
</evidence>
<gene>
    <name evidence="1" type="ORF">C1645_823718</name>
</gene>
<protein>
    <submittedName>
        <fullName evidence="1">Uncharacterized protein</fullName>
    </submittedName>
</protein>
<reference evidence="1 2" key="1">
    <citation type="submission" date="2018-06" db="EMBL/GenBank/DDBJ databases">
        <title>Comparative genomics reveals the genomic features of Rhizophagus irregularis, R. cerebriforme, R. diaphanum and Gigaspora rosea, and their symbiotic lifestyle signature.</title>
        <authorList>
            <person name="Morin E."/>
            <person name="San Clemente H."/>
            <person name="Chen E.C.H."/>
            <person name="De La Providencia I."/>
            <person name="Hainaut M."/>
            <person name="Kuo A."/>
            <person name="Kohler A."/>
            <person name="Murat C."/>
            <person name="Tang N."/>
            <person name="Roy S."/>
            <person name="Loubradou J."/>
            <person name="Henrissat B."/>
            <person name="Grigoriev I.V."/>
            <person name="Corradi N."/>
            <person name="Roux C."/>
            <person name="Martin F.M."/>
        </authorList>
    </citation>
    <scope>NUCLEOTIDE SEQUENCE [LARGE SCALE GENOMIC DNA]</scope>
    <source>
        <strain evidence="1 2">DAOM 227022</strain>
    </source>
</reference>
<evidence type="ECO:0000313" key="2">
    <source>
        <dbReference type="Proteomes" id="UP000265703"/>
    </source>
</evidence>
<dbReference type="OrthoDB" id="2386076at2759"/>
<dbReference type="AlphaFoldDB" id="A0A397SZS8"/>
<dbReference type="EMBL" id="QKYT01000189">
    <property type="protein sequence ID" value="RIA90156.1"/>
    <property type="molecule type" value="Genomic_DNA"/>
</dbReference>
<accession>A0A397SZS8</accession>
<dbReference type="Proteomes" id="UP000265703">
    <property type="component" value="Unassembled WGS sequence"/>
</dbReference>
<name>A0A397SZS8_9GLOM</name>
<proteinExistence type="predicted"/>
<comment type="caution">
    <text evidence="1">The sequence shown here is derived from an EMBL/GenBank/DDBJ whole genome shotgun (WGS) entry which is preliminary data.</text>
</comment>
<organism evidence="1 2">
    <name type="scientific">Glomus cerebriforme</name>
    <dbReference type="NCBI Taxonomy" id="658196"/>
    <lineage>
        <taxon>Eukaryota</taxon>
        <taxon>Fungi</taxon>
        <taxon>Fungi incertae sedis</taxon>
        <taxon>Mucoromycota</taxon>
        <taxon>Glomeromycotina</taxon>
        <taxon>Glomeromycetes</taxon>
        <taxon>Glomerales</taxon>
        <taxon>Glomeraceae</taxon>
        <taxon>Glomus</taxon>
    </lineage>
</organism>